<protein>
    <submittedName>
        <fullName evidence="1">Uncharacterized protein</fullName>
    </submittedName>
</protein>
<reference evidence="1" key="1">
    <citation type="submission" date="2023-07" db="EMBL/GenBank/DDBJ databases">
        <title>draft genome sequence of fig (Ficus carica).</title>
        <authorList>
            <person name="Takahashi T."/>
            <person name="Nishimura K."/>
        </authorList>
    </citation>
    <scope>NUCLEOTIDE SEQUENCE</scope>
</reference>
<name>A0AA87YU88_FICCA</name>
<dbReference type="AlphaFoldDB" id="A0AA87YU88"/>
<dbReference type="EMBL" id="BTGU01007549">
    <property type="protein sequence ID" value="GMN19084.1"/>
    <property type="molecule type" value="Genomic_DNA"/>
</dbReference>
<proteinExistence type="predicted"/>
<evidence type="ECO:0000313" key="1">
    <source>
        <dbReference type="EMBL" id="GMN19084.1"/>
    </source>
</evidence>
<sequence>MSGGKTSPLVALKNCFFFIQYAGGKMSGFIIEYEAPVSIRVCELEYTKSLNADFFISREYGFHFLVRKNFHDPFFLERSLFLLKPFLFLNLLVLDDGLEEHGVHVHPGVGLLGHFVNSSLLMQILSRFFDYLICSWRNLFCEHILLMALRISWQSSPNVASAIC</sequence>
<accession>A0AA87YU88</accession>
<keyword evidence="2" id="KW-1185">Reference proteome</keyword>
<gene>
    <name evidence="1" type="ORF">TIFTF001_049889</name>
</gene>
<evidence type="ECO:0000313" key="2">
    <source>
        <dbReference type="Proteomes" id="UP001187192"/>
    </source>
</evidence>
<dbReference type="Proteomes" id="UP001187192">
    <property type="component" value="Unassembled WGS sequence"/>
</dbReference>
<comment type="caution">
    <text evidence="1">The sequence shown here is derived from an EMBL/GenBank/DDBJ whole genome shotgun (WGS) entry which is preliminary data.</text>
</comment>
<organism evidence="1 2">
    <name type="scientific">Ficus carica</name>
    <name type="common">Common fig</name>
    <dbReference type="NCBI Taxonomy" id="3494"/>
    <lineage>
        <taxon>Eukaryota</taxon>
        <taxon>Viridiplantae</taxon>
        <taxon>Streptophyta</taxon>
        <taxon>Embryophyta</taxon>
        <taxon>Tracheophyta</taxon>
        <taxon>Spermatophyta</taxon>
        <taxon>Magnoliopsida</taxon>
        <taxon>eudicotyledons</taxon>
        <taxon>Gunneridae</taxon>
        <taxon>Pentapetalae</taxon>
        <taxon>rosids</taxon>
        <taxon>fabids</taxon>
        <taxon>Rosales</taxon>
        <taxon>Moraceae</taxon>
        <taxon>Ficeae</taxon>
        <taxon>Ficus</taxon>
    </lineage>
</organism>